<dbReference type="InterPro" id="IPR014710">
    <property type="entry name" value="RmlC-like_jellyroll"/>
</dbReference>
<keyword evidence="4" id="KW-1185">Reference proteome</keyword>
<sequence>MNLVKFINFNVLGDERGKLISLEGNKNIPFEIKRVYYIFGTKPDVARGFHAHKELKQVLFAVKGNCRIVLDDGSKKEDIILDEPQKGIFIDPLIWHEMHDFSEDCVLMVLANEHYNELDYVRKYSEFVENISGLKFVKYDNLYLEQSWQWLNDPIIKAMTLTPNFTKKDQLDFMNSLGKKIDYLVYGVELKGRPIGVAGIKNISSKNKTGEYFGYIGDKNMWGKGLGSKIIKLIMELAKEKEINKLTLKVSTNNERAINLYKKEKFKTTKISNELLEMEVHLKDGF</sequence>
<dbReference type="InterPro" id="IPR016181">
    <property type="entry name" value="Acyl_CoA_acyltransferase"/>
</dbReference>
<gene>
    <name evidence="3" type="ORF">XBKQ1_2880008</name>
</gene>
<dbReference type="Pfam" id="PF00583">
    <property type="entry name" value="Acetyltransf_1"/>
    <property type="match status" value="1"/>
</dbReference>
<protein>
    <submittedName>
        <fullName evidence="3">WblP protein (Modular protein)</fullName>
    </submittedName>
</protein>
<dbReference type="Gene3D" id="3.40.630.30">
    <property type="match status" value="1"/>
</dbReference>
<evidence type="ECO:0000313" key="4">
    <source>
        <dbReference type="Proteomes" id="UP000028500"/>
    </source>
</evidence>
<reference evidence="3" key="1">
    <citation type="submission" date="2013-07" db="EMBL/GenBank/DDBJ databases">
        <title>Sub-species coevolution in mutualistic symbiosis.</title>
        <authorList>
            <person name="Murfin K."/>
            <person name="Klassen J."/>
            <person name="Lee M."/>
            <person name="Forst S."/>
            <person name="Stock P."/>
            <person name="Goodrich-Blair H."/>
        </authorList>
    </citation>
    <scope>NUCLEOTIDE SEQUENCE [LARGE SCALE GENOMIC DNA]</scope>
    <source>
        <strain evidence="3">Kraussei Quebec</strain>
    </source>
</reference>
<comment type="caution">
    <text evidence="3">The sequence shown here is derived from an EMBL/GenBank/DDBJ whole genome shotgun (WGS) entry which is preliminary data.</text>
</comment>
<dbReference type="RefSeq" id="WP_196243614.1">
    <property type="nucleotide sequence ID" value="NZ_CAWLZI010000269.1"/>
</dbReference>
<dbReference type="Proteomes" id="UP000028500">
    <property type="component" value="Unassembled WGS sequence"/>
</dbReference>
<name>A0A077PIW5_XENBV</name>
<dbReference type="Pfam" id="PF05523">
    <property type="entry name" value="FdtA"/>
    <property type="match status" value="1"/>
</dbReference>
<organism evidence="3 4">
    <name type="scientific">Xenorhabdus bovienii str. kraussei Quebec</name>
    <dbReference type="NCBI Taxonomy" id="1398203"/>
    <lineage>
        <taxon>Bacteria</taxon>
        <taxon>Pseudomonadati</taxon>
        <taxon>Pseudomonadota</taxon>
        <taxon>Gammaproteobacteria</taxon>
        <taxon>Enterobacterales</taxon>
        <taxon>Morganellaceae</taxon>
        <taxon>Xenorhabdus</taxon>
    </lineage>
</organism>
<dbReference type="SUPFAM" id="SSF55729">
    <property type="entry name" value="Acyl-CoA N-acyltransferases (Nat)"/>
    <property type="match status" value="1"/>
</dbReference>
<dbReference type="CDD" id="cd04301">
    <property type="entry name" value="NAT_SF"/>
    <property type="match status" value="1"/>
</dbReference>
<dbReference type="CDD" id="cd20292">
    <property type="entry name" value="cupin_QdtA-like"/>
    <property type="match status" value="1"/>
</dbReference>
<dbReference type="SUPFAM" id="SSF51182">
    <property type="entry name" value="RmlC-like cupins"/>
    <property type="match status" value="1"/>
</dbReference>
<accession>A0A077PIW5</accession>
<dbReference type="Gene3D" id="2.60.120.10">
    <property type="entry name" value="Jelly Rolls"/>
    <property type="match status" value="1"/>
</dbReference>
<evidence type="ECO:0000313" key="3">
    <source>
        <dbReference type="EMBL" id="CDH20993.1"/>
    </source>
</evidence>
<dbReference type="PANTHER" id="PTHR43415">
    <property type="entry name" value="SPERMIDINE N(1)-ACETYLTRANSFERASE"/>
    <property type="match status" value="1"/>
</dbReference>
<dbReference type="AlphaFoldDB" id="A0A077PIW5"/>
<feature type="domain" description="Sugar 3,4-ketoisomerase QdtA cupin" evidence="2">
    <location>
        <begin position="4"/>
        <end position="130"/>
    </location>
</feature>
<dbReference type="GO" id="GO:0016747">
    <property type="term" value="F:acyltransferase activity, transferring groups other than amino-acyl groups"/>
    <property type="evidence" value="ECO:0007669"/>
    <property type="project" value="InterPro"/>
</dbReference>
<feature type="domain" description="N-acetyltransferase" evidence="1">
    <location>
        <begin position="183"/>
        <end position="263"/>
    </location>
</feature>
<dbReference type="EMBL" id="CBSY010000210">
    <property type="protein sequence ID" value="CDH20993.1"/>
    <property type="molecule type" value="Genomic_DNA"/>
</dbReference>
<dbReference type="InterPro" id="IPR011051">
    <property type="entry name" value="RmlC_Cupin_sf"/>
</dbReference>
<dbReference type="HOGENOM" id="CLU_996597_0_0_6"/>
<evidence type="ECO:0000259" key="1">
    <source>
        <dbReference type="Pfam" id="PF00583"/>
    </source>
</evidence>
<proteinExistence type="predicted"/>
<dbReference type="InterPro" id="IPR008894">
    <property type="entry name" value="QdtA_cupin_dom"/>
</dbReference>
<dbReference type="InterPro" id="IPR000182">
    <property type="entry name" value="GNAT_dom"/>
</dbReference>
<evidence type="ECO:0000259" key="2">
    <source>
        <dbReference type="Pfam" id="PF05523"/>
    </source>
</evidence>
<dbReference type="PANTHER" id="PTHR43415:SF3">
    <property type="entry name" value="GNAT-FAMILY ACETYLTRANSFERASE"/>
    <property type="match status" value="1"/>
</dbReference>